<dbReference type="GO" id="GO:0032981">
    <property type="term" value="P:mitochondrial respiratory chain complex I assembly"/>
    <property type="evidence" value="ECO:0007669"/>
    <property type="project" value="TreeGrafter"/>
</dbReference>
<evidence type="ECO:0000256" key="9">
    <source>
        <dbReference type="ARBA" id="ARBA00022989"/>
    </source>
</evidence>
<dbReference type="GO" id="GO:0005743">
    <property type="term" value="C:mitochondrial inner membrane"/>
    <property type="evidence" value="ECO:0007669"/>
    <property type="project" value="UniProtKB-SubCell"/>
</dbReference>
<dbReference type="AlphaFoldDB" id="A0A8K0JGA0"/>
<keyword evidence="9 12" id="KW-1133">Transmembrane helix</keyword>
<dbReference type="InterPro" id="IPR012576">
    <property type="entry name" value="NDUFB3"/>
</dbReference>
<evidence type="ECO:0000256" key="11">
    <source>
        <dbReference type="ARBA" id="ARBA00023136"/>
    </source>
</evidence>
<keyword evidence="11 12" id="KW-0472">Membrane</keyword>
<dbReference type="Proteomes" id="UP000812966">
    <property type="component" value="Unassembled WGS sequence"/>
</dbReference>
<reference evidence="13" key="1">
    <citation type="submission" date="2020-04" db="EMBL/GenBank/DDBJ databases">
        <title>Analysis of mating type loci in Filobasidium floriforme.</title>
        <authorList>
            <person name="Nowrousian M."/>
        </authorList>
    </citation>
    <scope>NUCLEOTIDE SEQUENCE</scope>
    <source>
        <strain evidence="13">CBS 6242</strain>
    </source>
</reference>
<keyword evidence="14" id="KW-1185">Reference proteome</keyword>
<evidence type="ECO:0000256" key="7">
    <source>
        <dbReference type="ARBA" id="ARBA00022792"/>
    </source>
</evidence>
<keyword evidence="6 12" id="KW-0812">Transmembrane</keyword>
<dbReference type="EMBL" id="JABELV010000172">
    <property type="protein sequence ID" value="KAG7528673.1"/>
    <property type="molecule type" value="Genomic_DNA"/>
</dbReference>
<proteinExistence type="inferred from homology"/>
<name>A0A8K0JGA0_9TREE</name>
<sequence length="60" mass="7124">MTQLYRDPWAKREAWRKSPIFQNKSMFRNLFPGFGWGLGAFTLYVIYDDFIAAKKPSSHH</sequence>
<comment type="function">
    <text evidence="1">Accessory subunit of the mitochondrial membrane respiratory chain NADH dehydrogenase (Complex I), that is believed not to be involved in catalysis. Complex I functions in the transfer of electrons from NADH to the respiratory chain. The immediate electron acceptor for the enzyme is believed to be ubiquinone.</text>
</comment>
<evidence type="ECO:0000256" key="6">
    <source>
        <dbReference type="ARBA" id="ARBA00022692"/>
    </source>
</evidence>
<evidence type="ECO:0000256" key="8">
    <source>
        <dbReference type="ARBA" id="ARBA00022982"/>
    </source>
</evidence>
<evidence type="ECO:0000256" key="3">
    <source>
        <dbReference type="ARBA" id="ARBA00005667"/>
    </source>
</evidence>
<evidence type="ECO:0000256" key="12">
    <source>
        <dbReference type="SAM" id="Phobius"/>
    </source>
</evidence>
<evidence type="ECO:0000256" key="10">
    <source>
        <dbReference type="ARBA" id="ARBA00023128"/>
    </source>
</evidence>
<protein>
    <recommendedName>
        <fullName evidence="15">NADH dehydrogenase [ubiquinone] 1 beta subcomplex subunit 3</fullName>
    </recommendedName>
</protein>
<comment type="subcellular location">
    <subcellularLocation>
        <location evidence="2">Mitochondrion inner membrane</location>
        <topology evidence="2">Single-pass membrane protein</topology>
        <orientation evidence="2">Matrix side</orientation>
    </subcellularLocation>
</comment>
<accession>A0A8K0JGA0</accession>
<evidence type="ECO:0000256" key="5">
    <source>
        <dbReference type="ARBA" id="ARBA00022660"/>
    </source>
</evidence>
<dbReference type="PANTHER" id="PTHR15082:SF2">
    <property type="entry name" value="NADH DEHYDROGENASE [UBIQUINONE] 1 BETA SUBCOMPLEX SUBUNIT 3"/>
    <property type="match status" value="1"/>
</dbReference>
<comment type="caution">
    <text evidence="13">The sequence shown here is derived from an EMBL/GenBank/DDBJ whole genome shotgun (WGS) entry which is preliminary data.</text>
</comment>
<evidence type="ECO:0000256" key="4">
    <source>
        <dbReference type="ARBA" id="ARBA00022448"/>
    </source>
</evidence>
<evidence type="ECO:0008006" key="15">
    <source>
        <dbReference type="Google" id="ProtNLM"/>
    </source>
</evidence>
<dbReference type="PANTHER" id="PTHR15082">
    <property type="entry name" value="NADH-UBIQUINONE OXIDOREDUCTASE B12 SUBUNIT"/>
    <property type="match status" value="1"/>
</dbReference>
<keyword evidence="7" id="KW-0999">Mitochondrion inner membrane</keyword>
<evidence type="ECO:0000313" key="14">
    <source>
        <dbReference type="Proteomes" id="UP000812966"/>
    </source>
</evidence>
<evidence type="ECO:0000313" key="13">
    <source>
        <dbReference type="EMBL" id="KAG7528673.1"/>
    </source>
</evidence>
<comment type="similarity">
    <text evidence="3">Belongs to the complex I NDUFB3 subunit family.</text>
</comment>
<keyword evidence="4" id="KW-0813">Transport</keyword>
<evidence type="ECO:0000256" key="2">
    <source>
        <dbReference type="ARBA" id="ARBA00004298"/>
    </source>
</evidence>
<keyword evidence="8" id="KW-0249">Electron transport</keyword>
<keyword evidence="10" id="KW-0496">Mitochondrion</keyword>
<dbReference type="Pfam" id="PF08122">
    <property type="entry name" value="NDUF_B12"/>
    <property type="match status" value="1"/>
</dbReference>
<keyword evidence="5" id="KW-0679">Respiratory chain</keyword>
<dbReference type="OrthoDB" id="521512at2759"/>
<evidence type="ECO:0000256" key="1">
    <source>
        <dbReference type="ARBA" id="ARBA00003195"/>
    </source>
</evidence>
<dbReference type="GO" id="GO:0022900">
    <property type="term" value="P:electron transport chain"/>
    <property type="evidence" value="ECO:0007669"/>
    <property type="project" value="InterPro"/>
</dbReference>
<organism evidence="13 14">
    <name type="scientific">Filobasidium floriforme</name>
    <dbReference type="NCBI Taxonomy" id="5210"/>
    <lineage>
        <taxon>Eukaryota</taxon>
        <taxon>Fungi</taxon>
        <taxon>Dikarya</taxon>
        <taxon>Basidiomycota</taxon>
        <taxon>Agaricomycotina</taxon>
        <taxon>Tremellomycetes</taxon>
        <taxon>Filobasidiales</taxon>
        <taxon>Filobasidiaceae</taxon>
        <taxon>Filobasidium</taxon>
    </lineage>
</organism>
<gene>
    <name evidence="13" type="ORF">FFLO_06004</name>
</gene>
<feature type="transmembrane region" description="Helical" evidence="12">
    <location>
        <begin position="26"/>
        <end position="47"/>
    </location>
</feature>